<evidence type="ECO:0008006" key="5">
    <source>
        <dbReference type="Google" id="ProtNLM"/>
    </source>
</evidence>
<dbReference type="EMBL" id="CP037426">
    <property type="protein sequence ID" value="QGT16969.1"/>
    <property type="molecule type" value="Genomic_DNA"/>
</dbReference>
<gene>
    <name evidence="3" type="ORF">E0495_05280</name>
</gene>
<proteinExistence type="predicted"/>
<keyword evidence="2" id="KW-0732">Signal</keyword>
<dbReference type="AlphaFoldDB" id="A0A6I6CLP9"/>
<sequence>MRIQLNKVLVFIALLSFIFASYSSEASSASDELKGIQETVKNFISSFSVKDTVENMSPSTIIGLCIAAVILAVVFRGLIFFMIMFGVLVLMFGSTEKATDYLKEKFNFAKNIKLQSDSEKKDKN</sequence>
<accession>A0A6I6CLP9</accession>
<dbReference type="RefSeq" id="WP_155969229.1">
    <property type="nucleotide sequence ID" value="NZ_CP037426.1"/>
</dbReference>
<evidence type="ECO:0000256" key="1">
    <source>
        <dbReference type="SAM" id="Phobius"/>
    </source>
</evidence>
<keyword evidence="1" id="KW-0812">Transmembrane</keyword>
<keyword evidence="1" id="KW-1133">Transmembrane helix</keyword>
<protein>
    <recommendedName>
        <fullName evidence="5">TrbC/VirB2 family protein</fullName>
    </recommendedName>
</protein>
<name>A0A6I6CLP9_WOLPI</name>
<dbReference type="Proteomes" id="UP000422744">
    <property type="component" value="Chromosome"/>
</dbReference>
<keyword evidence="1" id="KW-0472">Membrane</keyword>
<evidence type="ECO:0000313" key="4">
    <source>
        <dbReference type="Proteomes" id="UP000422744"/>
    </source>
</evidence>
<evidence type="ECO:0000313" key="3">
    <source>
        <dbReference type="EMBL" id="QGT16969.1"/>
    </source>
</evidence>
<reference evidence="3 4" key="1">
    <citation type="submission" date="2019-03" db="EMBL/GenBank/DDBJ databases">
        <title>Wolbachia endosymbiont of Haematobia irritans wIrr.</title>
        <authorList>
            <person name="Parry R.H."/>
            <person name="Asgari S."/>
        </authorList>
    </citation>
    <scope>NUCLEOTIDE SEQUENCE [LARGE SCALE GENOMIC DNA]</scope>
    <source>
        <strain evidence="4">wIrr</strain>
    </source>
</reference>
<feature type="chain" id="PRO_5026117188" description="TrbC/VirB2 family protein" evidence="2">
    <location>
        <begin position="27"/>
        <end position="124"/>
    </location>
</feature>
<feature type="transmembrane region" description="Helical" evidence="1">
    <location>
        <begin position="61"/>
        <end position="93"/>
    </location>
</feature>
<feature type="signal peptide" evidence="2">
    <location>
        <begin position="1"/>
        <end position="26"/>
    </location>
</feature>
<evidence type="ECO:0000256" key="2">
    <source>
        <dbReference type="SAM" id="SignalP"/>
    </source>
</evidence>
<organism evidence="3 4">
    <name type="scientific">Wolbachia pipientis</name>
    <dbReference type="NCBI Taxonomy" id="955"/>
    <lineage>
        <taxon>Bacteria</taxon>
        <taxon>Pseudomonadati</taxon>
        <taxon>Pseudomonadota</taxon>
        <taxon>Alphaproteobacteria</taxon>
        <taxon>Rickettsiales</taxon>
        <taxon>Anaplasmataceae</taxon>
        <taxon>Wolbachieae</taxon>
        <taxon>Wolbachia</taxon>
    </lineage>
</organism>